<evidence type="ECO:0000313" key="11">
    <source>
        <dbReference type="Proteomes" id="UP000316562"/>
    </source>
</evidence>
<evidence type="ECO:0000256" key="4">
    <source>
        <dbReference type="ARBA" id="ARBA00022759"/>
    </source>
</evidence>
<organism evidence="10 11">
    <name type="scientific">Acididesulfobacter guangdongensis</name>
    <dbReference type="NCBI Taxonomy" id="2597225"/>
    <lineage>
        <taxon>Bacteria</taxon>
        <taxon>Deltaproteobacteria</taxon>
        <taxon>Candidatus Acidulodesulfobacterales</taxon>
        <taxon>Candidatus Acididesulfobacter</taxon>
    </lineage>
</organism>
<dbReference type="EMBL" id="SGBC01000001">
    <property type="protein sequence ID" value="RZD17170.1"/>
    <property type="molecule type" value="Genomic_DNA"/>
</dbReference>
<evidence type="ECO:0000256" key="2">
    <source>
        <dbReference type="ARBA" id="ARBA00022150"/>
    </source>
</evidence>
<dbReference type="GO" id="GO:0004519">
    <property type="term" value="F:endonuclease activity"/>
    <property type="evidence" value="ECO:0007669"/>
    <property type="project" value="UniProtKB-KW"/>
</dbReference>
<protein>
    <recommendedName>
        <fullName evidence="2">CRISPR system Cms endoribonuclease Csm3</fullName>
    </recommendedName>
    <alternativeName>
        <fullName evidence="8">CRISPR type III A-associated RAMP protein Csm3</fullName>
    </alternativeName>
</protein>
<evidence type="ECO:0000259" key="9">
    <source>
        <dbReference type="Pfam" id="PF03787"/>
    </source>
</evidence>
<dbReference type="AlphaFoldDB" id="A0A519BIS4"/>
<dbReference type="PANTHER" id="PTHR35579">
    <property type="entry name" value="CRISPR SYSTEM CMS ENDORIBONUCLEASE CSM3"/>
    <property type="match status" value="1"/>
</dbReference>
<dbReference type="Proteomes" id="UP000316562">
    <property type="component" value="Unassembled WGS sequence"/>
</dbReference>
<evidence type="ECO:0000256" key="5">
    <source>
        <dbReference type="ARBA" id="ARBA00022801"/>
    </source>
</evidence>
<evidence type="ECO:0000256" key="3">
    <source>
        <dbReference type="ARBA" id="ARBA00022722"/>
    </source>
</evidence>
<keyword evidence="7" id="KW-0051">Antiviral defense</keyword>
<evidence type="ECO:0000313" key="10">
    <source>
        <dbReference type="EMBL" id="RZD17170.1"/>
    </source>
</evidence>
<gene>
    <name evidence="10" type="primary">csm3</name>
    <name evidence="10" type="ORF">EVJ46_02775</name>
</gene>
<accession>A0A519BIS4</accession>
<keyword evidence="6" id="KW-0694">RNA-binding</keyword>
<dbReference type="NCBIfam" id="TIGR02582">
    <property type="entry name" value="cas7_TM1809"/>
    <property type="match status" value="1"/>
</dbReference>
<dbReference type="InterPro" id="IPR013412">
    <property type="entry name" value="CRISPR-assoc_RAMP_Csm3"/>
</dbReference>
<dbReference type="InterPro" id="IPR052216">
    <property type="entry name" value="CRISPR_Csm3_endoribonuclease"/>
</dbReference>
<dbReference type="GO" id="GO:0051607">
    <property type="term" value="P:defense response to virus"/>
    <property type="evidence" value="ECO:0007669"/>
    <property type="project" value="UniProtKB-KW"/>
</dbReference>
<evidence type="ECO:0000256" key="8">
    <source>
        <dbReference type="ARBA" id="ARBA00033183"/>
    </source>
</evidence>
<keyword evidence="4" id="KW-0255">Endonuclease</keyword>
<keyword evidence="5" id="KW-0378">Hydrolase</keyword>
<keyword evidence="3" id="KW-0540">Nuclease</keyword>
<evidence type="ECO:0000256" key="1">
    <source>
        <dbReference type="ARBA" id="ARBA00006342"/>
    </source>
</evidence>
<feature type="domain" description="CRISPR type III-associated protein" evidence="9">
    <location>
        <begin position="16"/>
        <end position="209"/>
    </location>
</feature>
<evidence type="ECO:0000256" key="6">
    <source>
        <dbReference type="ARBA" id="ARBA00022884"/>
    </source>
</evidence>
<dbReference type="GO" id="GO:0003723">
    <property type="term" value="F:RNA binding"/>
    <property type="evidence" value="ECO:0007669"/>
    <property type="project" value="UniProtKB-KW"/>
</dbReference>
<dbReference type="GO" id="GO:0016787">
    <property type="term" value="F:hydrolase activity"/>
    <property type="evidence" value="ECO:0007669"/>
    <property type="project" value="UniProtKB-KW"/>
</dbReference>
<proteinExistence type="inferred from homology"/>
<evidence type="ECO:0000256" key="7">
    <source>
        <dbReference type="ARBA" id="ARBA00023118"/>
    </source>
</evidence>
<comment type="similarity">
    <text evidence="1">Belongs to the CRISPR-associated Csm3 family.</text>
</comment>
<comment type="caution">
    <text evidence="10">The sequence shown here is derived from an EMBL/GenBank/DDBJ whole genome shotgun (WGS) entry which is preliminary data.</text>
</comment>
<dbReference type="Pfam" id="PF03787">
    <property type="entry name" value="RAMPs"/>
    <property type="match status" value="1"/>
</dbReference>
<dbReference type="InterPro" id="IPR005537">
    <property type="entry name" value="RAMP_III_fam"/>
</dbReference>
<dbReference type="PANTHER" id="PTHR35579:SF3">
    <property type="entry name" value="CRISPR SYSTEM CMS ENDORIBONUCLEASE CSM3"/>
    <property type="match status" value="1"/>
</dbReference>
<reference evidence="10 11" key="1">
    <citation type="journal article" date="2019" name="ISME J.">
        <title>Insights into ecological role of a new deltaproteobacterial order Candidatus Acidulodesulfobacterales by metagenomics and metatranscriptomics.</title>
        <authorList>
            <person name="Tan S."/>
            <person name="Liu J."/>
            <person name="Fang Y."/>
            <person name="Hedlund B.P."/>
            <person name="Lian Z.H."/>
            <person name="Huang L.Y."/>
            <person name="Li J.T."/>
            <person name="Huang L.N."/>
            <person name="Li W.J."/>
            <person name="Jiang H.C."/>
            <person name="Dong H.L."/>
            <person name="Shu W.S."/>
        </authorList>
    </citation>
    <scope>NUCLEOTIDE SEQUENCE [LARGE SCALE GENOMIC DNA]</scope>
    <source>
        <strain evidence="10">AP2</strain>
    </source>
</reference>
<sequence>MIQKLIEIKELKGKTKLISGLHIGAGNDEIHIGGIDNPVIKNPLNDEPYIPGSSLKGKIRTLLEWYLGTFGINNKGEGTPHFVKEGDGDEITLIFGNGSAEQNYHGGPTRVSFNDCPLSKESLKKMIEKNALTEEKIEVSINRLSGTASKSGPRNIERVPAGAEFDFSLSYLVFNDIDKQNFKYLILGLKLLELTALGGSGSRGYGKIKFEFENNVSIENFTTKLESDDNGSNVYILKDLKDIEQEIKK</sequence>
<name>A0A519BIS4_ACIG2</name>